<evidence type="ECO:0000313" key="3">
    <source>
        <dbReference type="Proteomes" id="UP000284706"/>
    </source>
</evidence>
<evidence type="ECO:0000259" key="1">
    <source>
        <dbReference type="PROSITE" id="PS50181"/>
    </source>
</evidence>
<gene>
    <name evidence="2" type="ORF">CVT26_004203</name>
</gene>
<dbReference type="SUPFAM" id="SSF81383">
    <property type="entry name" value="F-box domain"/>
    <property type="match status" value="1"/>
</dbReference>
<dbReference type="InterPro" id="IPR036047">
    <property type="entry name" value="F-box-like_dom_sf"/>
</dbReference>
<dbReference type="Pfam" id="PF00646">
    <property type="entry name" value="F-box"/>
    <property type="match status" value="1"/>
</dbReference>
<proteinExistence type="predicted"/>
<sequence>MSPDSMALDGSSRLPKIPDLPLELITEIALCLDWTDVLTLRQTCKLFHGVSKSRPVWESLLYRAQSSVVIPVKLERPIEHFALEELEHKALQLFTAKIDWITNTPIERRYSLDNITVASSHLVEGGRWFLIATNKGSLLYYDLDKVHDNPRTLVAGQFFSPKQVVMCVDRDVQESFLTLTVVLHYSDYAYDSDDSDDSDSDQVLLNEFQFWKVSLCINDSGTSESFLAASQMASFTQSNDGASTVCCLSICGKQLAFGAYYSNERGALPYAIVISDWTTIRESIDSHPKRIIRHAGHPRYLPFEVQLIPNETLWISASTYGGSTRLYALQSIQTTTSLPPPPWLAPLVGTPHIWQNDAATRMHIRGIASRQFYHAPSNSARFVLEGQGCSWGLYIPLDASPASISGDNLLSRLADHDLLGQAYSLGSSYHYTVLYHWTRQQLHFLRHIWPDDQDTDSLCPVRWKTDFIIGLEAITHHAVDGCSGRIVLCTSEYFSILDLARYTPHTCM</sequence>
<name>A0A409YMW7_9AGAR</name>
<dbReference type="Proteomes" id="UP000284706">
    <property type="component" value="Unassembled WGS sequence"/>
</dbReference>
<feature type="domain" description="F-box" evidence="1">
    <location>
        <begin position="14"/>
        <end position="60"/>
    </location>
</feature>
<keyword evidence="3" id="KW-1185">Reference proteome</keyword>
<dbReference type="EMBL" id="NHYE01000633">
    <property type="protein sequence ID" value="PPR04365.1"/>
    <property type="molecule type" value="Genomic_DNA"/>
</dbReference>
<dbReference type="InterPro" id="IPR001810">
    <property type="entry name" value="F-box_dom"/>
</dbReference>
<dbReference type="OrthoDB" id="2885124at2759"/>
<organism evidence="2 3">
    <name type="scientific">Gymnopilus dilepis</name>
    <dbReference type="NCBI Taxonomy" id="231916"/>
    <lineage>
        <taxon>Eukaryota</taxon>
        <taxon>Fungi</taxon>
        <taxon>Dikarya</taxon>
        <taxon>Basidiomycota</taxon>
        <taxon>Agaricomycotina</taxon>
        <taxon>Agaricomycetes</taxon>
        <taxon>Agaricomycetidae</taxon>
        <taxon>Agaricales</taxon>
        <taxon>Agaricineae</taxon>
        <taxon>Hymenogastraceae</taxon>
        <taxon>Gymnopilus</taxon>
    </lineage>
</organism>
<dbReference type="PROSITE" id="PS50181">
    <property type="entry name" value="FBOX"/>
    <property type="match status" value="1"/>
</dbReference>
<accession>A0A409YMW7</accession>
<comment type="caution">
    <text evidence="2">The sequence shown here is derived from an EMBL/GenBank/DDBJ whole genome shotgun (WGS) entry which is preliminary data.</text>
</comment>
<reference evidence="2 3" key="1">
    <citation type="journal article" date="2018" name="Evol. Lett.">
        <title>Horizontal gene cluster transfer increased hallucinogenic mushroom diversity.</title>
        <authorList>
            <person name="Reynolds H.T."/>
            <person name="Vijayakumar V."/>
            <person name="Gluck-Thaler E."/>
            <person name="Korotkin H.B."/>
            <person name="Matheny P.B."/>
            <person name="Slot J.C."/>
        </authorList>
    </citation>
    <scope>NUCLEOTIDE SEQUENCE [LARGE SCALE GENOMIC DNA]</scope>
    <source>
        <strain evidence="2 3">SRW20</strain>
    </source>
</reference>
<dbReference type="SMART" id="SM00256">
    <property type="entry name" value="FBOX"/>
    <property type="match status" value="1"/>
</dbReference>
<protein>
    <recommendedName>
        <fullName evidence="1">F-box domain-containing protein</fullName>
    </recommendedName>
</protein>
<dbReference type="InParanoid" id="A0A409YMW7"/>
<evidence type="ECO:0000313" key="2">
    <source>
        <dbReference type="EMBL" id="PPR04365.1"/>
    </source>
</evidence>
<dbReference type="Gene3D" id="1.20.1280.50">
    <property type="match status" value="1"/>
</dbReference>
<dbReference type="AlphaFoldDB" id="A0A409YMW7"/>